<dbReference type="InterPro" id="IPR038522">
    <property type="entry name" value="T4/T6SS_DotU_sf"/>
</dbReference>
<reference evidence="1 2" key="1">
    <citation type="submission" date="2018-06" db="EMBL/GenBank/DDBJ databases">
        <authorList>
            <consortium name="Pathogen Informatics"/>
            <person name="Doyle S."/>
        </authorList>
    </citation>
    <scope>NUCLEOTIDE SEQUENCE [LARGE SCALE GENOMIC DNA]</scope>
    <source>
        <strain evidence="1 2">NCTC11647</strain>
    </source>
</reference>
<dbReference type="PANTHER" id="PTHR38033">
    <property type="entry name" value="MEMBRANE PROTEIN-RELATED"/>
    <property type="match status" value="1"/>
</dbReference>
<sequence length="266" mass="30431">MDETLDREKATKQPEGYFDGVLFDNVKNINQDQDFWFKLRGNNINALIDAATPLLGMSLRIRNLSHCDNIDEIYHQSVEEIKAIEVELTEAGYEHAVILAYRYVLCSFIDEAVMSTPWGADSSWAECSLLTRFHNETWGGEKVFSILSRLESEPARYQELLAFIYLCLTLGFEGRYKVMNNGKEEFEKVVANLYEILRRLADKDPEALTSATEHVVATKYKLTKQVPIWTVFAGFALTWVVIFIGYSIALHNKSGDVLEQLNQILQ</sequence>
<evidence type="ECO:0000313" key="2">
    <source>
        <dbReference type="Proteomes" id="UP000251647"/>
    </source>
</evidence>
<proteinExistence type="predicted"/>
<dbReference type="AlphaFoldDB" id="A0A2T3QLT1"/>
<dbReference type="EMBL" id="UATL01000001">
    <property type="protein sequence ID" value="SPY28147.1"/>
    <property type="molecule type" value="Genomic_DNA"/>
</dbReference>
<dbReference type="Proteomes" id="UP000251647">
    <property type="component" value="Unassembled WGS sequence"/>
</dbReference>
<name>A0A2T3QLT1_PHODM</name>
<gene>
    <name evidence="1" type="ORF">NCTC11647_01234</name>
</gene>
<dbReference type="OrthoDB" id="345640at2"/>
<protein>
    <submittedName>
        <fullName evidence="1">Uncharacterized protein conserved in bacteria</fullName>
    </submittedName>
</protein>
<evidence type="ECO:0000313" key="1">
    <source>
        <dbReference type="EMBL" id="SPY28147.1"/>
    </source>
</evidence>
<dbReference type="RefSeq" id="WP_005299548.1">
    <property type="nucleotide sequence ID" value="NZ_CP018297.1"/>
</dbReference>
<accession>A0A2T3QLT1</accession>
<organism evidence="1 2">
    <name type="scientific">Photobacterium damselae</name>
    <dbReference type="NCBI Taxonomy" id="38293"/>
    <lineage>
        <taxon>Bacteria</taxon>
        <taxon>Pseudomonadati</taxon>
        <taxon>Pseudomonadota</taxon>
        <taxon>Gammaproteobacteria</taxon>
        <taxon>Vibrionales</taxon>
        <taxon>Vibrionaceae</taxon>
        <taxon>Photobacterium</taxon>
    </lineage>
</organism>
<dbReference type="PANTHER" id="PTHR38033:SF1">
    <property type="entry name" value="DOTU FAMILY TYPE IV_VI SECRETION SYSTEM PROTEIN"/>
    <property type="match status" value="1"/>
</dbReference>
<dbReference type="NCBIfam" id="NF038228">
    <property type="entry name" value="IcmH_DotU_IVB"/>
    <property type="match status" value="1"/>
</dbReference>
<dbReference type="Pfam" id="PF09850">
    <property type="entry name" value="DotU"/>
    <property type="match status" value="1"/>
</dbReference>
<dbReference type="NCBIfam" id="TIGR03349">
    <property type="entry name" value="IV_VI_DotU"/>
    <property type="match status" value="1"/>
</dbReference>
<dbReference type="InterPro" id="IPR017732">
    <property type="entry name" value="T4/T6SS_DotU"/>
</dbReference>
<dbReference type="Gene3D" id="1.25.40.590">
    <property type="entry name" value="Type IV / VI secretion system, DotU"/>
    <property type="match status" value="1"/>
</dbReference>